<feature type="transmembrane region" description="Helical" evidence="8">
    <location>
        <begin position="59"/>
        <end position="78"/>
    </location>
</feature>
<keyword evidence="10" id="KW-1185">Reference proteome</keyword>
<keyword evidence="5 8" id="KW-0812">Transmembrane</keyword>
<feature type="transmembrane region" description="Helical" evidence="8">
    <location>
        <begin position="354"/>
        <end position="373"/>
    </location>
</feature>
<dbReference type="RefSeq" id="WP_038491597.1">
    <property type="nucleotide sequence ID" value="NZ_CP009962.1"/>
</dbReference>
<evidence type="ECO:0000256" key="4">
    <source>
        <dbReference type="ARBA" id="ARBA00022475"/>
    </source>
</evidence>
<dbReference type="Proteomes" id="UP000030302">
    <property type="component" value="Chromosome"/>
</dbReference>
<comment type="similarity">
    <text evidence="2">Belongs to the BCCT transporter (TC 2.A.15) family.</text>
</comment>
<dbReference type="GO" id="GO:0022857">
    <property type="term" value="F:transmembrane transporter activity"/>
    <property type="evidence" value="ECO:0007669"/>
    <property type="project" value="InterPro"/>
</dbReference>
<keyword evidence="6 8" id="KW-1133">Transmembrane helix</keyword>
<dbReference type="Pfam" id="PF02028">
    <property type="entry name" value="BCCT"/>
    <property type="match status" value="1"/>
</dbReference>
<dbReference type="STRING" id="279058.LT85_3663"/>
<keyword evidence="7 8" id="KW-0472">Membrane</keyword>
<organism evidence="9 10">
    <name type="scientific">Collimonas arenae</name>
    <dbReference type="NCBI Taxonomy" id="279058"/>
    <lineage>
        <taxon>Bacteria</taxon>
        <taxon>Pseudomonadati</taxon>
        <taxon>Pseudomonadota</taxon>
        <taxon>Betaproteobacteria</taxon>
        <taxon>Burkholderiales</taxon>
        <taxon>Oxalobacteraceae</taxon>
        <taxon>Collimonas</taxon>
    </lineage>
</organism>
<evidence type="ECO:0000256" key="3">
    <source>
        <dbReference type="ARBA" id="ARBA00022448"/>
    </source>
</evidence>
<feature type="transmembrane region" description="Helical" evidence="8">
    <location>
        <begin position="99"/>
        <end position="118"/>
    </location>
</feature>
<evidence type="ECO:0000313" key="9">
    <source>
        <dbReference type="EMBL" id="AIY42821.1"/>
    </source>
</evidence>
<dbReference type="InterPro" id="IPR000060">
    <property type="entry name" value="BCCT_transptr"/>
</dbReference>
<dbReference type="GO" id="GO:0005886">
    <property type="term" value="C:plasma membrane"/>
    <property type="evidence" value="ECO:0007669"/>
    <property type="project" value="UniProtKB-SubCell"/>
</dbReference>
<feature type="transmembrane region" description="Helical" evidence="8">
    <location>
        <begin position="454"/>
        <end position="473"/>
    </location>
</feature>
<dbReference type="OrthoDB" id="9775735at2"/>
<feature type="transmembrane region" description="Helical" evidence="8">
    <location>
        <begin position="190"/>
        <end position="216"/>
    </location>
</feature>
<dbReference type="KEGG" id="care:LT85_3663"/>
<feature type="transmembrane region" description="Helical" evidence="8">
    <location>
        <begin position="269"/>
        <end position="289"/>
    </location>
</feature>
<sequence length="523" mass="56563">MSAATTNASSVAEKIKLNRPVFFSSALLIIAFSIVIIAFPQASTAWLSQAQVTLASSFGWYYMLVVAAYLGFIIWLAISPYGKIKLGADDEQPAFSYGAWAGMLFSSGIGISLLYFGASEPLTHYLYPPQGAASTPAAASQAMTLTFLHWGLHGWAIYALIAVALGYFAYRHKQPLALRTALYPLLGERVHGVAGHTVDCFGIVVTVLGLVSNLGIGSLQISAGLEHLFGLQNSHSSLLAVIIVMTIVATLAAISGVEVGIRRLSNLNVLLFASLLIFVLTMGPTLHLLNAMIQNFGDYVSNFVGKTFDLYAYDRPSDWLGKWTLFYWAWWISWAPFVGLFIARISRGRTIREVVTGVLLLPLAFTLVWLSVFGNSALDLLINHGATELSRTALEQPAMTMYKLLAHYPLGTAMSGVAIFVGFVLFLTPADSGAVMLANLSMQGSENESDAPHWLRIFWSGLIMAVTVGLMFADNISAIQTTIVLASLPFSLVLVLYMACLLKSLRKESSPSAAAPIKIVRAT</sequence>
<feature type="transmembrane region" description="Helical" evidence="8">
    <location>
        <begin position="152"/>
        <end position="170"/>
    </location>
</feature>
<feature type="transmembrane region" description="Helical" evidence="8">
    <location>
        <begin position="21"/>
        <end position="39"/>
    </location>
</feature>
<evidence type="ECO:0000256" key="6">
    <source>
        <dbReference type="ARBA" id="ARBA00022989"/>
    </source>
</evidence>
<evidence type="ECO:0000256" key="5">
    <source>
        <dbReference type="ARBA" id="ARBA00022692"/>
    </source>
</evidence>
<reference evidence="10" key="1">
    <citation type="journal article" date="2014" name="Soil Biol. Biochem.">
        <title>Structure and function of bacterial communities in ageing soils: Insights from the Mendocino ecological staircase.</title>
        <authorList>
            <person name="Uroz S."/>
            <person name="Tech J.J."/>
            <person name="Sawaya N.A."/>
            <person name="Frey-Klett P."/>
            <person name="Leveau J.H.J."/>
        </authorList>
    </citation>
    <scope>NUCLEOTIDE SEQUENCE [LARGE SCALE GENOMIC DNA]</scope>
    <source>
        <strain evidence="10">Cal35</strain>
    </source>
</reference>
<evidence type="ECO:0000256" key="2">
    <source>
        <dbReference type="ARBA" id="ARBA00005658"/>
    </source>
</evidence>
<feature type="transmembrane region" description="Helical" evidence="8">
    <location>
        <begin position="236"/>
        <end position="257"/>
    </location>
</feature>
<comment type="subcellular location">
    <subcellularLocation>
        <location evidence="1">Cell membrane</location>
        <topology evidence="1">Multi-pass membrane protein</topology>
    </subcellularLocation>
</comment>
<accession>A0A0A1FEC4</accession>
<dbReference type="PANTHER" id="PTHR30047:SF7">
    <property type="entry name" value="HIGH-AFFINITY CHOLINE TRANSPORT PROTEIN"/>
    <property type="match status" value="1"/>
</dbReference>
<keyword evidence="3" id="KW-0813">Transport</keyword>
<dbReference type="PANTHER" id="PTHR30047">
    <property type="entry name" value="HIGH-AFFINITY CHOLINE TRANSPORT PROTEIN-RELATED"/>
    <property type="match status" value="1"/>
</dbReference>
<dbReference type="NCBIfam" id="TIGR00842">
    <property type="entry name" value="bcct"/>
    <property type="match status" value="1"/>
</dbReference>
<evidence type="ECO:0000256" key="7">
    <source>
        <dbReference type="ARBA" id="ARBA00023136"/>
    </source>
</evidence>
<proteinExistence type="inferred from homology"/>
<name>A0A0A1FEC4_9BURK</name>
<gene>
    <name evidence="9" type="primary">betT</name>
    <name evidence="9" type="ORF">LT85_3663</name>
</gene>
<dbReference type="HOGENOM" id="CLU_010118_5_2_4"/>
<feature type="transmembrane region" description="Helical" evidence="8">
    <location>
        <begin position="479"/>
        <end position="502"/>
    </location>
</feature>
<dbReference type="EMBL" id="CP009962">
    <property type="protein sequence ID" value="AIY42821.1"/>
    <property type="molecule type" value="Genomic_DNA"/>
</dbReference>
<evidence type="ECO:0000256" key="1">
    <source>
        <dbReference type="ARBA" id="ARBA00004651"/>
    </source>
</evidence>
<feature type="transmembrane region" description="Helical" evidence="8">
    <location>
        <begin position="325"/>
        <end position="342"/>
    </location>
</feature>
<protein>
    <submittedName>
        <fullName evidence="9">High-affinity choline uptake protein BetT</fullName>
    </submittedName>
</protein>
<evidence type="ECO:0000256" key="8">
    <source>
        <dbReference type="SAM" id="Phobius"/>
    </source>
</evidence>
<keyword evidence="4" id="KW-1003">Cell membrane</keyword>
<dbReference type="AlphaFoldDB" id="A0A0A1FEC4"/>
<evidence type="ECO:0000313" key="10">
    <source>
        <dbReference type="Proteomes" id="UP000030302"/>
    </source>
</evidence>